<name>A0A8H6PZR1_9EURO</name>
<evidence type="ECO:0000313" key="3">
    <source>
        <dbReference type="EMBL" id="KAF7162981.1"/>
    </source>
</evidence>
<dbReference type="InterPro" id="IPR013136">
    <property type="entry name" value="WSTF_Acf1_Cbp146"/>
</dbReference>
<accession>A0A8H6PZR1</accession>
<sequence>MVLFKRKPVQYLPRPVWVIPETNEVFTNYEPYLQRMDFYKQKRFICEITGHSGLTFFEALRSEMEESREVNSAFPDALKEPILRRIQFSTVSRVDNLVDEIYEVSNRRVADDVHLDLPSFRPADNWQEFKQDFYPGEPVLILLEDNTRLHGMIRDKANFAEQRYPDGTLKTPAYATYLVKVLDRPNEEALLDQDHITRDRKTFTKQMLRAFIKNNVTRESWNGAPWLVKPSIAEEYKIPTDVPKNLHQGTKK</sequence>
<evidence type="ECO:0000259" key="2">
    <source>
        <dbReference type="PROSITE" id="PS51136"/>
    </source>
</evidence>
<dbReference type="AlphaFoldDB" id="A0A8H6PZR1"/>
<dbReference type="EMBL" id="JACBAE010001348">
    <property type="protein sequence ID" value="KAF7162981.1"/>
    <property type="molecule type" value="Genomic_DNA"/>
</dbReference>
<dbReference type="OrthoDB" id="332390at2759"/>
<evidence type="ECO:0000313" key="4">
    <source>
        <dbReference type="Proteomes" id="UP000654922"/>
    </source>
</evidence>
<protein>
    <recommendedName>
        <fullName evidence="2">WAC domain-containing protein</fullName>
    </recommendedName>
</protein>
<dbReference type="GO" id="GO:0031509">
    <property type="term" value="P:subtelomeric heterochromatin formation"/>
    <property type="evidence" value="ECO:0007669"/>
    <property type="project" value="TreeGrafter"/>
</dbReference>
<reference evidence="3" key="1">
    <citation type="submission" date="2020-06" db="EMBL/GenBank/DDBJ databases">
        <title>Draft genome sequences of strains closely related to Aspergillus parafelis and Aspergillus hiratsukae.</title>
        <authorList>
            <person name="Dos Santos R.A.C."/>
            <person name="Rivero-Menendez O."/>
            <person name="Steenwyk J.L."/>
            <person name="Mead M.E."/>
            <person name="Goldman G.H."/>
            <person name="Alastruey-Izquierdo A."/>
            <person name="Rokas A."/>
        </authorList>
    </citation>
    <scope>NUCLEOTIDE SEQUENCE</scope>
    <source>
        <strain evidence="3">CNM-CM5623</strain>
    </source>
</reference>
<organism evidence="3 4">
    <name type="scientific">Aspergillus felis</name>
    <dbReference type="NCBI Taxonomy" id="1287682"/>
    <lineage>
        <taxon>Eukaryota</taxon>
        <taxon>Fungi</taxon>
        <taxon>Dikarya</taxon>
        <taxon>Ascomycota</taxon>
        <taxon>Pezizomycotina</taxon>
        <taxon>Eurotiomycetes</taxon>
        <taxon>Eurotiomycetidae</taxon>
        <taxon>Eurotiales</taxon>
        <taxon>Aspergillaceae</taxon>
        <taxon>Aspergillus</taxon>
        <taxon>Aspergillus subgen. Fumigati</taxon>
    </lineage>
</organism>
<dbReference type="PANTHER" id="PTHR32075">
    <property type="entry name" value="ISWI CHROMATIN-REMODELING COMPLEX SUBUNIT YPL216W-RELATED"/>
    <property type="match status" value="1"/>
</dbReference>
<dbReference type="GO" id="GO:0005634">
    <property type="term" value="C:nucleus"/>
    <property type="evidence" value="ECO:0007669"/>
    <property type="project" value="UniProtKB-SubCell"/>
</dbReference>
<comment type="subcellular location">
    <subcellularLocation>
        <location evidence="1">Nucleus</location>
    </subcellularLocation>
</comment>
<keyword evidence="1" id="KW-0539">Nucleus</keyword>
<dbReference type="PROSITE" id="PS51136">
    <property type="entry name" value="WAC"/>
    <property type="match status" value="1"/>
</dbReference>
<dbReference type="Proteomes" id="UP000654922">
    <property type="component" value="Unassembled WGS sequence"/>
</dbReference>
<gene>
    <name evidence="3" type="ORF">CNMCM5623_008046</name>
</gene>
<dbReference type="GO" id="GO:0000781">
    <property type="term" value="C:chromosome, telomeric region"/>
    <property type="evidence" value="ECO:0007669"/>
    <property type="project" value="GOC"/>
</dbReference>
<dbReference type="Pfam" id="PF10537">
    <property type="entry name" value="WAC_Acf1_DNA_bd"/>
    <property type="match status" value="1"/>
</dbReference>
<feature type="domain" description="WAC" evidence="2">
    <location>
        <begin position="14"/>
        <end position="125"/>
    </location>
</feature>
<evidence type="ECO:0000256" key="1">
    <source>
        <dbReference type="PROSITE-ProRule" id="PRU00475"/>
    </source>
</evidence>
<proteinExistence type="predicted"/>
<comment type="caution">
    <text evidence="3">The sequence shown here is derived from an EMBL/GenBank/DDBJ whole genome shotgun (WGS) entry which is preliminary data.</text>
</comment>
<dbReference type="PANTHER" id="PTHR32075:SF6">
    <property type="entry name" value="ISWI CHROMATIN-REMODELING COMPLEX SUBUNIT YPL216W-RELATED"/>
    <property type="match status" value="1"/>
</dbReference>